<dbReference type="GO" id="GO:0009411">
    <property type="term" value="P:response to UV"/>
    <property type="evidence" value="ECO:0007669"/>
    <property type="project" value="InterPro"/>
</dbReference>
<dbReference type="NCBIfam" id="TIGR00629">
    <property type="entry name" value="uvde"/>
    <property type="match status" value="1"/>
</dbReference>
<dbReference type="InterPro" id="IPR004601">
    <property type="entry name" value="UvdE"/>
</dbReference>
<gene>
    <name evidence="8" type="ORF">C2E20_8750</name>
</gene>
<feature type="compositionally biased region" description="Low complexity" evidence="7">
    <location>
        <begin position="99"/>
        <end position="119"/>
    </location>
</feature>
<dbReference type="AlphaFoldDB" id="A0A2P6V0K5"/>
<name>A0A2P6V0K5_9CHLO</name>
<sequence>MGRRSAQTAMPATPLPLAPALAPAASPTPVYGKLKRSRRGGAAAATAALAQAEPAVVVEPAVPRAAFDPESAPAAAEDVLPPAEEVEARAPRRTRRRAAAAAGGASGAAAAAAEAAESAAPEKKRRGGGRQRQRAPAAAAAGDAAEAEAEEGEEEPAPKKKRGGGRRREPDPLPLADLPTPELVARLTAEGYTAPPLPVPNLGYACLNMALREHKPPVFTSRDCRKDTVDKKGMQHLGELALANCRDLAAIIQWNHEHRIRLFRMSSVLLPWMGTFEIADLPQYEEISAALRFAGDLARLYGQRITFHPSHFVKLAAPNAELAAKSRRELEAHSQIMDLMGYQPSCQNAINIHVGGTYATHGSKEETMRRWADNYALLSPACRARLTVENDDVATAFSVQDLLQLHAMCGVPIVFDFHHWKFCPGDQTEREALMAAVATWPPGVRPKVHWSESQAGRKPHAHSDYVRGPVALHGLEGQVDVMIEAKCKERALLAYRGDIPLPPEPAPEGEGEGVEDAED</sequence>
<accession>A0A2P6V0K5</accession>
<protein>
    <submittedName>
        <fullName evidence="8">UV damage endonuclease</fullName>
    </submittedName>
</protein>
<keyword evidence="4" id="KW-0228">DNA excision</keyword>
<evidence type="ECO:0000313" key="9">
    <source>
        <dbReference type="Proteomes" id="UP000239649"/>
    </source>
</evidence>
<feature type="compositionally biased region" description="Acidic residues" evidence="7">
    <location>
        <begin position="507"/>
        <end position="519"/>
    </location>
</feature>
<feature type="region of interest" description="Disordered" evidence="7">
    <location>
        <begin position="498"/>
        <end position="519"/>
    </location>
</feature>
<evidence type="ECO:0000256" key="3">
    <source>
        <dbReference type="ARBA" id="ARBA00022763"/>
    </source>
</evidence>
<dbReference type="PANTHER" id="PTHR31290:SF5">
    <property type="entry name" value="UV-DAMAGE ENDONUCLEASE"/>
    <property type="match status" value="1"/>
</dbReference>
<feature type="region of interest" description="Disordered" evidence="7">
    <location>
        <begin position="1"/>
        <end position="39"/>
    </location>
</feature>
<dbReference type="EMBL" id="LHPF02000053">
    <property type="protein sequence ID" value="PSC67605.1"/>
    <property type="molecule type" value="Genomic_DNA"/>
</dbReference>
<dbReference type="GO" id="GO:0004519">
    <property type="term" value="F:endonuclease activity"/>
    <property type="evidence" value="ECO:0007669"/>
    <property type="project" value="UniProtKB-KW"/>
</dbReference>
<dbReference type="OrthoDB" id="541883at2759"/>
<evidence type="ECO:0000256" key="5">
    <source>
        <dbReference type="ARBA" id="ARBA00022801"/>
    </source>
</evidence>
<comment type="caution">
    <text evidence="8">The sequence shown here is derived from an EMBL/GenBank/DDBJ whole genome shotgun (WGS) entry which is preliminary data.</text>
</comment>
<evidence type="ECO:0000256" key="4">
    <source>
        <dbReference type="ARBA" id="ARBA00022769"/>
    </source>
</evidence>
<feature type="compositionally biased region" description="Low complexity" evidence="7">
    <location>
        <begin position="68"/>
        <end position="78"/>
    </location>
</feature>
<keyword evidence="5" id="KW-0378">Hydrolase</keyword>
<keyword evidence="9" id="KW-1185">Reference proteome</keyword>
<dbReference type="Gene3D" id="3.20.20.150">
    <property type="entry name" value="Divalent-metal-dependent TIM barrel enzymes"/>
    <property type="match status" value="1"/>
</dbReference>
<reference evidence="8 9" key="1">
    <citation type="journal article" date="2018" name="Plant J.">
        <title>Genome sequences of Chlorella sorokiniana UTEX 1602 and Micractinium conductrix SAG 241.80: implications to maltose excretion by a green alga.</title>
        <authorList>
            <person name="Arriola M.B."/>
            <person name="Velmurugan N."/>
            <person name="Zhang Y."/>
            <person name="Plunkett M.H."/>
            <person name="Hondzo H."/>
            <person name="Barney B.M."/>
        </authorList>
    </citation>
    <scope>NUCLEOTIDE SEQUENCE [LARGE SCALE GENOMIC DNA]</scope>
    <source>
        <strain evidence="8 9">SAG 241.80</strain>
    </source>
</reference>
<keyword evidence="1" id="KW-0540">Nuclease</keyword>
<proteinExistence type="predicted"/>
<feature type="compositionally biased region" description="Acidic residues" evidence="7">
    <location>
        <begin position="145"/>
        <end position="155"/>
    </location>
</feature>
<feature type="compositionally biased region" description="Low complexity" evidence="7">
    <location>
        <begin position="134"/>
        <end position="144"/>
    </location>
</feature>
<keyword evidence="6" id="KW-0234">DNA repair</keyword>
<feature type="compositionally biased region" description="Low complexity" evidence="7">
    <location>
        <begin position="18"/>
        <end position="29"/>
    </location>
</feature>
<dbReference type="GO" id="GO:0006289">
    <property type="term" value="P:nucleotide-excision repair"/>
    <property type="evidence" value="ECO:0007669"/>
    <property type="project" value="InterPro"/>
</dbReference>
<dbReference type="Pfam" id="PF03851">
    <property type="entry name" value="UvdE"/>
    <property type="match status" value="1"/>
</dbReference>
<dbReference type="InterPro" id="IPR036237">
    <property type="entry name" value="Xyl_isomerase-like_sf"/>
</dbReference>
<dbReference type="SUPFAM" id="SSF51658">
    <property type="entry name" value="Xylose isomerase-like"/>
    <property type="match status" value="1"/>
</dbReference>
<evidence type="ECO:0000256" key="2">
    <source>
        <dbReference type="ARBA" id="ARBA00022759"/>
    </source>
</evidence>
<keyword evidence="2 8" id="KW-0255">Endonuclease</keyword>
<dbReference type="PANTHER" id="PTHR31290">
    <property type="entry name" value="UV-DAMAGE ENDONUCLEASE"/>
    <property type="match status" value="1"/>
</dbReference>
<dbReference type="GO" id="GO:0016787">
    <property type="term" value="F:hydrolase activity"/>
    <property type="evidence" value="ECO:0007669"/>
    <property type="project" value="UniProtKB-KW"/>
</dbReference>
<organism evidence="8 9">
    <name type="scientific">Micractinium conductrix</name>
    <dbReference type="NCBI Taxonomy" id="554055"/>
    <lineage>
        <taxon>Eukaryota</taxon>
        <taxon>Viridiplantae</taxon>
        <taxon>Chlorophyta</taxon>
        <taxon>core chlorophytes</taxon>
        <taxon>Trebouxiophyceae</taxon>
        <taxon>Chlorellales</taxon>
        <taxon>Chlorellaceae</taxon>
        <taxon>Chlorella clade</taxon>
        <taxon>Micractinium</taxon>
    </lineage>
</organism>
<evidence type="ECO:0000256" key="7">
    <source>
        <dbReference type="SAM" id="MobiDB-lite"/>
    </source>
</evidence>
<feature type="compositionally biased region" description="Basic residues" evidence="7">
    <location>
        <begin position="123"/>
        <end position="133"/>
    </location>
</feature>
<evidence type="ECO:0000256" key="6">
    <source>
        <dbReference type="ARBA" id="ARBA00023204"/>
    </source>
</evidence>
<feature type="region of interest" description="Disordered" evidence="7">
    <location>
        <begin position="68"/>
        <end position="179"/>
    </location>
</feature>
<keyword evidence="3" id="KW-0227">DNA damage</keyword>
<evidence type="ECO:0000256" key="1">
    <source>
        <dbReference type="ARBA" id="ARBA00022722"/>
    </source>
</evidence>
<evidence type="ECO:0000313" key="8">
    <source>
        <dbReference type="EMBL" id="PSC67605.1"/>
    </source>
</evidence>
<dbReference type="Proteomes" id="UP000239649">
    <property type="component" value="Unassembled WGS sequence"/>
</dbReference>